<dbReference type="SUPFAM" id="SSF46689">
    <property type="entry name" value="Homeodomain-like"/>
    <property type="match status" value="1"/>
</dbReference>
<organism evidence="3 4">
    <name type="scientific">Venturia inaequalis</name>
    <name type="common">Apple scab fungus</name>
    <dbReference type="NCBI Taxonomy" id="5025"/>
    <lineage>
        <taxon>Eukaryota</taxon>
        <taxon>Fungi</taxon>
        <taxon>Dikarya</taxon>
        <taxon>Ascomycota</taxon>
        <taxon>Pezizomycotina</taxon>
        <taxon>Dothideomycetes</taxon>
        <taxon>Pleosporomycetidae</taxon>
        <taxon>Venturiales</taxon>
        <taxon>Venturiaceae</taxon>
        <taxon>Venturia</taxon>
    </lineage>
</organism>
<proteinExistence type="predicted"/>
<evidence type="ECO:0000259" key="1">
    <source>
        <dbReference type="Pfam" id="PF13592"/>
    </source>
</evidence>
<gene>
    <name evidence="3" type="ORF">BLS_004931</name>
    <name evidence="2" type="ORF">EG328_006132</name>
</gene>
<evidence type="ECO:0000313" key="4">
    <source>
        <dbReference type="Proteomes" id="UP000433883"/>
    </source>
</evidence>
<dbReference type="AlphaFoldDB" id="A0A8H3Z890"/>
<accession>A0A8H3Z890</accession>
<dbReference type="Proteomes" id="UP000447873">
    <property type="component" value="Unassembled WGS sequence"/>
</dbReference>
<dbReference type="EMBL" id="WNWQ01000033">
    <property type="protein sequence ID" value="KAE9983096.1"/>
    <property type="molecule type" value="Genomic_DNA"/>
</dbReference>
<evidence type="ECO:0000313" key="3">
    <source>
        <dbReference type="EMBL" id="KAE9983096.1"/>
    </source>
</evidence>
<protein>
    <recommendedName>
        <fullName evidence="1">Winged helix-turn helix domain-containing protein</fullName>
    </recommendedName>
</protein>
<dbReference type="Proteomes" id="UP000433883">
    <property type="component" value="Unassembled WGS sequence"/>
</dbReference>
<comment type="caution">
    <text evidence="3">The sequence shown here is derived from an EMBL/GenBank/DDBJ whole genome shotgun (WGS) entry which is preliminary data.</text>
</comment>
<feature type="domain" description="Winged helix-turn helix" evidence="1">
    <location>
        <begin position="87"/>
        <end position="131"/>
    </location>
</feature>
<evidence type="ECO:0000313" key="5">
    <source>
        <dbReference type="Proteomes" id="UP000447873"/>
    </source>
</evidence>
<dbReference type="InterPro" id="IPR025959">
    <property type="entry name" value="Winged_HTH_dom"/>
</dbReference>
<evidence type="ECO:0000313" key="2">
    <source>
        <dbReference type="EMBL" id="KAE9970648.1"/>
    </source>
</evidence>
<sequence>MKRHPQHILTQLDARLEAGYSVARIRKELNISRSSVYDIIDNLTNWGSHYPPKGWSMKKLGPEFKMDLEQRNRLLDFLGNQPDAYLVEMQQWLYETYDVKISLSSISGFLKRAGWIRKKLQSKAGERNELLRRDRRYGWYRLRDEDVQLK</sequence>
<dbReference type="EMBL" id="WNWS01000324">
    <property type="protein sequence ID" value="KAE9970648.1"/>
    <property type="molecule type" value="Genomic_DNA"/>
</dbReference>
<dbReference type="Gene3D" id="1.10.10.60">
    <property type="entry name" value="Homeodomain-like"/>
    <property type="match status" value="1"/>
</dbReference>
<dbReference type="Pfam" id="PF13592">
    <property type="entry name" value="HTH_33"/>
    <property type="match status" value="1"/>
</dbReference>
<name>A0A8H3Z890_VENIN</name>
<reference evidence="3 4" key="1">
    <citation type="submission" date="2019-11" db="EMBL/GenBank/DDBJ databases">
        <title>Venturia inaequalis Genome Resource.</title>
        <authorList>
            <person name="Lichtner F.J."/>
        </authorList>
    </citation>
    <scope>NUCLEOTIDE SEQUENCE [LARGE SCALE GENOMIC DNA]</scope>
    <source>
        <strain evidence="2 5">120213</strain>
        <strain evidence="3">Bline_iso_100314</strain>
    </source>
</reference>
<dbReference type="InterPro" id="IPR009057">
    <property type="entry name" value="Homeodomain-like_sf"/>
</dbReference>
<dbReference type="OrthoDB" id="5386133at2759"/>